<keyword evidence="1" id="KW-0472">Membrane</keyword>
<organism evidence="2 3">
    <name type="scientific">Coprobacillus cateniformis</name>
    <dbReference type="NCBI Taxonomy" id="100884"/>
    <lineage>
        <taxon>Bacteria</taxon>
        <taxon>Bacillati</taxon>
        <taxon>Bacillota</taxon>
        <taxon>Erysipelotrichia</taxon>
        <taxon>Erysipelotrichales</taxon>
        <taxon>Coprobacillaceae</taxon>
        <taxon>Coprobacillus</taxon>
    </lineage>
</organism>
<dbReference type="Pfam" id="PF19744">
    <property type="entry name" value="DUF6232"/>
    <property type="match status" value="1"/>
</dbReference>
<evidence type="ECO:0000256" key="1">
    <source>
        <dbReference type="SAM" id="Phobius"/>
    </source>
</evidence>
<gene>
    <name evidence="2" type="ORF">HMPREF9488_01517</name>
</gene>
<evidence type="ECO:0000313" key="3">
    <source>
        <dbReference type="Proteomes" id="UP000003157"/>
    </source>
</evidence>
<evidence type="ECO:0000313" key="2">
    <source>
        <dbReference type="EMBL" id="EFW05187.1"/>
    </source>
</evidence>
<name>E7G9S8_9FIRM</name>
<keyword evidence="1" id="KW-0812">Transmembrane</keyword>
<dbReference type="HOGENOM" id="CLU_1056519_0_0_9"/>
<keyword evidence="3" id="KW-1185">Reference proteome</keyword>
<reference evidence="2 3" key="1">
    <citation type="submission" date="2010-12" db="EMBL/GenBank/DDBJ databases">
        <title>The Genome Sequence of Coprobacillus sp. strain 29_1.</title>
        <authorList>
            <consortium name="The Broad Institute Genome Sequencing Platform"/>
            <person name="Earl A."/>
            <person name="Ward D."/>
            <person name="Feldgarden M."/>
            <person name="Gevers D."/>
            <person name="Daigneault M."/>
            <person name="Sibley C.D."/>
            <person name="White A."/>
            <person name="Strauss J."/>
            <person name="Allen-Vercoe E."/>
            <person name="Young S.K."/>
            <person name="Zeng Q."/>
            <person name="Gargeya S."/>
            <person name="Fitzgerald M."/>
            <person name="Haas B."/>
            <person name="Abouelleil A."/>
            <person name="Alvarado L."/>
            <person name="Arachchi H.M."/>
            <person name="Berlin A."/>
            <person name="Brown A."/>
            <person name="Chapman S.B."/>
            <person name="Chen Z."/>
            <person name="Dunbar C."/>
            <person name="Freedman E."/>
            <person name="Gearin G."/>
            <person name="Gellesch M."/>
            <person name="Goldberg J."/>
            <person name="Griggs A."/>
            <person name="Gujja S."/>
            <person name="Heilman E."/>
            <person name="Heiman D."/>
            <person name="Howarth C."/>
            <person name="Larson L."/>
            <person name="Lui A."/>
            <person name="MacDonald P.J.P."/>
            <person name="Mehta T."/>
            <person name="Montmayeur A."/>
            <person name="Murphy C."/>
            <person name="Neiman D."/>
            <person name="Pearson M."/>
            <person name="Priest M."/>
            <person name="Roberts A."/>
            <person name="Saif S."/>
            <person name="Shea T."/>
            <person name="Shenoy N."/>
            <person name="Sisk P."/>
            <person name="Stolte C."/>
            <person name="Sykes S."/>
            <person name="White J."/>
            <person name="Yandava C."/>
            <person name="Nusbaum C."/>
            <person name="Birren B."/>
        </authorList>
    </citation>
    <scope>NUCLEOTIDE SEQUENCE [LARGE SCALE GENOMIC DNA]</scope>
    <source>
        <strain evidence="2 3">29_1</strain>
    </source>
</reference>
<comment type="caution">
    <text evidence="2">The sequence shown here is derived from an EMBL/GenBank/DDBJ whole genome shotgun (WGS) entry which is preliminary data.</text>
</comment>
<dbReference type="EMBL" id="ADKX01000028">
    <property type="protein sequence ID" value="EFW05187.1"/>
    <property type="molecule type" value="Genomic_DNA"/>
</dbReference>
<feature type="transmembrane region" description="Helical" evidence="1">
    <location>
        <begin position="65"/>
        <end position="83"/>
    </location>
</feature>
<dbReference type="GeneID" id="78231126"/>
<sequence length="263" mass="29999">MKKLKIFRQESLVIANRVIISKDSFIQIRNITRIWHGRPEVDIPILNLVIALLIGVAVLSTPFSAIGWLVIIATLLVIAYYVYTLCNYTLNFELSSGEVYAFTSLDREFIKHSYEKVKELMENKDMAEGKYEINFNSCKIDIVKGDNNEIYKGSQVVVNKGDNSIQHVNQTDNSQENIVNSFNTNVEINYEVISKELNTLLNMPEVQSQKEDLEYIHEAQKKAEEKDTDGLKNALKKLSHKTMQVIEVSSSLLTIAGFIKDFL</sequence>
<dbReference type="AlphaFoldDB" id="E7G9S8"/>
<protein>
    <submittedName>
        <fullName evidence="2">Uncharacterized protein</fullName>
    </submittedName>
</protein>
<feature type="transmembrane region" description="Helical" evidence="1">
    <location>
        <begin position="41"/>
        <end position="59"/>
    </location>
</feature>
<proteinExistence type="predicted"/>
<dbReference type="OrthoDB" id="9962021at2"/>
<accession>E7G9S8</accession>
<dbReference type="STRING" id="100884.GCA_000269565_03361"/>
<keyword evidence="1" id="KW-1133">Transmembrane helix</keyword>
<dbReference type="InterPro" id="IPR045629">
    <property type="entry name" value="DUF6232"/>
</dbReference>
<dbReference type="Proteomes" id="UP000003157">
    <property type="component" value="Unassembled WGS sequence"/>
</dbReference>
<dbReference type="RefSeq" id="WP_008788626.1">
    <property type="nucleotide sequence ID" value="NZ_AKCB01000003.1"/>
</dbReference>